<proteinExistence type="predicted"/>
<name>A0ABV3DLG9_9ACTN</name>
<dbReference type="Pfam" id="PF00296">
    <property type="entry name" value="Bac_luciferase"/>
    <property type="match status" value="1"/>
</dbReference>
<dbReference type="EC" id="1.-.-.-" evidence="6"/>
<reference evidence="6 7" key="1">
    <citation type="submission" date="2024-06" db="EMBL/GenBank/DDBJ databases">
        <title>The Natural Products Discovery Center: Release of the First 8490 Sequenced Strains for Exploring Actinobacteria Biosynthetic Diversity.</title>
        <authorList>
            <person name="Kalkreuter E."/>
            <person name="Kautsar S.A."/>
            <person name="Yang D."/>
            <person name="Bader C.D."/>
            <person name="Teijaro C.N."/>
            <person name="Fluegel L."/>
            <person name="Davis C.M."/>
            <person name="Simpson J.R."/>
            <person name="Lauterbach L."/>
            <person name="Steele A.D."/>
            <person name="Gui C."/>
            <person name="Meng S."/>
            <person name="Li G."/>
            <person name="Viehrig K."/>
            <person name="Ye F."/>
            <person name="Su P."/>
            <person name="Kiefer A.F."/>
            <person name="Nichols A."/>
            <person name="Cepeda A.J."/>
            <person name="Yan W."/>
            <person name="Fan B."/>
            <person name="Jiang Y."/>
            <person name="Adhikari A."/>
            <person name="Zheng C.-J."/>
            <person name="Schuster L."/>
            <person name="Cowan T.M."/>
            <person name="Smanski M.J."/>
            <person name="Chevrette M.G."/>
            <person name="De Carvalho L.P.S."/>
            <person name="Shen B."/>
        </authorList>
    </citation>
    <scope>NUCLEOTIDE SEQUENCE [LARGE SCALE GENOMIC DNA]</scope>
    <source>
        <strain evidence="6 7">NPDC048946</strain>
    </source>
</reference>
<dbReference type="InterPro" id="IPR011251">
    <property type="entry name" value="Luciferase-like_dom"/>
</dbReference>
<dbReference type="PANTHER" id="PTHR42847">
    <property type="entry name" value="ALKANESULFONATE MONOOXYGENASE"/>
    <property type="match status" value="1"/>
</dbReference>
<comment type="caution">
    <text evidence="6">The sequence shown here is derived from an EMBL/GenBank/DDBJ whole genome shotgun (WGS) entry which is preliminary data.</text>
</comment>
<keyword evidence="2" id="KW-0288">FMN</keyword>
<evidence type="ECO:0000259" key="5">
    <source>
        <dbReference type="Pfam" id="PF00296"/>
    </source>
</evidence>
<keyword evidence="3 6" id="KW-0560">Oxidoreductase</keyword>
<sequence>MTDDVQLSIGLPNFGPWPDGDWRGFVDVARAAEDAGIDRVVLVDHVVMGPNTDKYVWGRFPTPPEAPWSEPLTLLAGMAAVTSRIRLATGILVAPLRGATLLAKTAATLDQISGGRLELGVGTGWQREEYDAAGLDWDLRGRLLTDTIAACKALWTQTPAAFASETVNFSDTYLMPKPVQPGGVPLWIGGTLNKRNLARIVESGDGWIPIMGLSTEDMARDVVTIRQALADAGRDPAALRVQGPIPMAKGDDGKFDLARTMDNAAEVVAAGATALQLPIQAFCPGPKEAPAFFAEARRLFDAALGR</sequence>
<dbReference type="GO" id="GO:0016491">
    <property type="term" value="F:oxidoreductase activity"/>
    <property type="evidence" value="ECO:0007669"/>
    <property type="project" value="UniProtKB-KW"/>
</dbReference>
<dbReference type="Gene3D" id="3.20.20.30">
    <property type="entry name" value="Luciferase-like domain"/>
    <property type="match status" value="1"/>
</dbReference>
<dbReference type="RefSeq" id="WP_358357301.1">
    <property type="nucleotide sequence ID" value="NZ_JBEZFP010000067.1"/>
</dbReference>
<keyword evidence="7" id="KW-1185">Reference proteome</keyword>
<dbReference type="InterPro" id="IPR050172">
    <property type="entry name" value="SsuD_RutA_monooxygenase"/>
</dbReference>
<organism evidence="6 7">
    <name type="scientific">Streptodolium elevatio</name>
    <dbReference type="NCBI Taxonomy" id="3157996"/>
    <lineage>
        <taxon>Bacteria</taxon>
        <taxon>Bacillati</taxon>
        <taxon>Actinomycetota</taxon>
        <taxon>Actinomycetes</taxon>
        <taxon>Kitasatosporales</taxon>
        <taxon>Streptomycetaceae</taxon>
        <taxon>Streptodolium</taxon>
    </lineage>
</organism>
<dbReference type="NCBIfam" id="TIGR03619">
    <property type="entry name" value="F420_Rv2161c"/>
    <property type="match status" value="1"/>
</dbReference>
<dbReference type="PANTHER" id="PTHR42847:SF4">
    <property type="entry name" value="ALKANESULFONATE MONOOXYGENASE-RELATED"/>
    <property type="match status" value="1"/>
</dbReference>
<protein>
    <submittedName>
        <fullName evidence="6">TIGR03619 family F420-dependent LLM class oxidoreductase</fullName>
        <ecNumber evidence="6">1.-.-.-</ecNumber>
    </submittedName>
</protein>
<dbReference type="Proteomes" id="UP001551482">
    <property type="component" value="Unassembled WGS sequence"/>
</dbReference>
<dbReference type="SUPFAM" id="SSF51679">
    <property type="entry name" value="Bacterial luciferase-like"/>
    <property type="match status" value="1"/>
</dbReference>
<feature type="domain" description="Luciferase-like" evidence="5">
    <location>
        <begin position="21"/>
        <end position="249"/>
    </location>
</feature>
<evidence type="ECO:0000256" key="3">
    <source>
        <dbReference type="ARBA" id="ARBA00023002"/>
    </source>
</evidence>
<keyword evidence="1" id="KW-0285">Flavoprotein</keyword>
<evidence type="ECO:0000256" key="1">
    <source>
        <dbReference type="ARBA" id="ARBA00022630"/>
    </source>
</evidence>
<evidence type="ECO:0000256" key="2">
    <source>
        <dbReference type="ARBA" id="ARBA00022643"/>
    </source>
</evidence>
<dbReference type="InterPro" id="IPR036661">
    <property type="entry name" value="Luciferase-like_sf"/>
</dbReference>
<evidence type="ECO:0000256" key="4">
    <source>
        <dbReference type="ARBA" id="ARBA00023033"/>
    </source>
</evidence>
<dbReference type="InterPro" id="IPR019921">
    <property type="entry name" value="Lucif-like_OxRdtase_Rv2161c"/>
</dbReference>
<keyword evidence="4" id="KW-0503">Monooxygenase</keyword>
<dbReference type="EMBL" id="JBEZFP010000067">
    <property type="protein sequence ID" value="MEU8136605.1"/>
    <property type="molecule type" value="Genomic_DNA"/>
</dbReference>
<accession>A0ABV3DLG9</accession>
<gene>
    <name evidence="6" type="ORF">AB0C36_24225</name>
</gene>
<evidence type="ECO:0000313" key="7">
    <source>
        <dbReference type="Proteomes" id="UP001551482"/>
    </source>
</evidence>
<evidence type="ECO:0000313" key="6">
    <source>
        <dbReference type="EMBL" id="MEU8136605.1"/>
    </source>
</evidence>